<dbReference type="PANTHER" id="PTHR30435">
    <property type="entry name" value="FLAGELLAR PROTEIN"/>
    <property type="match status" value="1"/>
</dbReference>
<dbReference type="OrthoDB" id="9804559at2"/>
<proteinExistence type="inferred from homology"/>
<dbReference type="InterPro" id="IPR037925">
    <property type="entry name" value="FlgE/F/G-like"/>
</dbReference>
<dbReference type="InterPro" id="IPR001444">
    <property type="entry name" value="Flag_bb_rod_N"/>
</dbReference>
<dbReference type="NCBIfam" id="TIGR03506">
    <property type="entry name" value="FlgEFG_subfam"/>
    <property type="match status" value="2"/>
</dbReference>
<comment type="similarity">
    <text evidence="2 8">Belongs to the flagella basal body rod proteins family.</text>
</comment>
<dbReference type="PANTHER" id="PTHR30435:SF19">
    <property type="entry name" value="FLAGELLAR BASAL-BODY ROD PROTEIN FLGG"/>
    <property type="match status" value="1"/>
</dbReference>
<evidence type="ECO:0000256" key="4">
    <source>
        <dbReference type="ARBA" id="ARBA00023143"/>
    </source>
</evidence>
<evidence type="ECO:0000256" key="7">
    <source>
        <dbReference type="NCBIfam" id="TIGR02488"/>
    </source>
</evidence>
<dbReference type="AlphaFoldDB" id="A0A4Y8RGC2"/>
<evidence type="ECO:0000313" key="13">
    <source>
        <dbReference type="Proteomes" id="UP000298179"/>
    </source>
</evidence>
<dbReference type="InterPro" id="IPR012834">
    <property type="entry name" value="FlgG_G_neg"/>
</dbReference>
<dbReference type="InterPro" id="IPR053967">
    <property type="entry name" value="LlgE_F_G-like_D1"/>
</dbReference>
<keyword evidence="12" id="KW-0282">Flagellum</keyword>
<dbReference type="InterPro" id="IPR020013">
    <property type="entry name" value="Flagellar_FlgE/F/G"/>
</dbReference>
<evidence type="ECO:0000256" key="3">
    <source>
        <dbReference type="ARBA" id="ARBA00017948"/>
    </source>
</evidence>
<name>A0A4Y8RGC2_9HYPH</name>
<organism evidence="12 13">
    <name type="scientific">Jiella endophytica</name>
    <dbReference type="NCBI Taxonomy" id="2558362"/>
    <lineage>
        <taxon>Bacteria</taxon>
        <taxon>Pseudomonadati</taxon>
        <taxon>Pseudomonadota</taxon>
        <taxon>Alphaproteobacteria</taxon>
        <taxon>Hyphomicrobiales</taxon>
        <taxon>Aurantimonadaceae</taxon>
        <taxon>Jiella</taxon>
    </lineage>
</organism>
<evidence type="ECO:0000256" key="2">
    <source>
        <dbReference type="ARBA" id="ARBA00009677"/>
    </source>
</evidence>
<evidence type="ECO:0000259" key="10">
    <source>
        <dbReference type="Pfam" id="PF06429"/>
    </source>
</evidence>
<dbReference type="EMBL" id="SOZD01000004">
    <property type="protein sequence ID" value="TFF21792.1"/>
    <property type="molecule type" value="Genomic_DNA"/>
</dbReference>
<keyword evidence="4 8" id="KW-0975">Bacterial flagellum</keyword>
<dbReference type="PROSITE" id="PS00588">
    <property type="entry name" value="FLAGELLA_BB_ROD"/>
    <property type="match status" value="1"/>
</dbReference>
<feature type="domain" description="Flagellar hook protein FlgE/F/G-like D1" evidence="11">
    <location>
        <begin position="96"/>
        <end position="159"/>
    </location>
</feature>
<keyword evidence="12" id="KW-0966">Cell projection</keyword>
<evidence type="ECO:0000259" key="9">
    <source>
        <dbReference type="Pfam" id="PF00460"/>
    </source>
</evidence>
<dbReference type="NCBIfam" id="TIGR02488">
    <property type="entry name" value="flgG_G_neg"/>
    <property type="match status" value="1"/>
</dbReference>
<evidence type="ECO:0000259" key="11">
    <source>
        <dbReference type="Pfam" id="PF22692"/>
    </source>
</evidence>
<sequence>MRALAIAATGMNAQQTNVEVISNNIANINTTGFKRSRAEFTDLLYQIERMQGVPNRGGEGVVPEGAQLGLGVRLAAIRTVHLQGTLNQTGNKFDLAINGNGWFQVQGPNGDTLYTRDGAFNTNATGQLVTLDGFVVDPGITVPANTTDVTVNGSGEVYATIDGQTAPQLLGQLTISTFPNDAGLTAQGGNLFRETVASGAPVAGVAGEEGYGTINQGYLEDSNVDPVKEISELISAQRAYEMNSKVITAADEMSSVISKGMR</sequence>
<gene>
    <name evidence="12" type="primary">flgG</name>
    <name evidence="12" type="ORF">E3C22_14025</name>
</gene>
<dbReference type="SUPFAM" id="SSF117143">
    <property type="entry name" value="Flagellar hook protein flgE"/>
    <property type="match status" value="1"/>
</dbReference>
<dbReference type="InterPro" id="IPR010930">
    <property type="entry name" value="Flg_bb/hook_C_dom"/>
</dbReference>
<comment type="subunit">
    <text evidence="5 8">The basal body constitutes a major portion of the flagellar organelle and consists of four rings (L,P,S, and M) mounted on a central rod. The rod consists of about 26 subunits of FlgG in the distal portion, and FlgB, FlgC and FlgF are thought to build up the proximal portion of the rod with about 6 subunits each.</text>
</comment>
<dbReference type="Proteomes" id="UP000298179">
    <property type="component" value="Unassembled WGS sequence"/>
</dbReference>
<dbReference type="InterPro" id="IPR019776">
    <property type="entry name" value="Flagellar_basal_body_rod_CS"/>
</dbReference>
<comment type="subcellular location">
    <subcellularLocation>
        <location evidence="1 8">Bacterial flagellum basal body</location>
    </subcellularLocation>
</comment>
<dbReference type="GO" id="GO:0009426">
    <property type="term" value="C:bacterial-type flagellum basal body, distal rod"/>
    <property type="evidence" value="ECO:0007669"/>
    <property type="project" value="UniProtKB-UniRule"/>
</dbReference>
<reference evidence="12 13" key="1">
    <citation type="submission" date="2019-03" db="EMBL/GenBank/DDBJ databases">
        <title>Jiella endophytica sp. nov., a novel endophytic bacterium isolated from root of Ficus microcarpa Linn. f.</title>
        <authorList>
            <person name="Tuo L."/>
        </authorList>
    </citation>
    <scope>NUCLEOTIDE SEQUENCE [LARGE SCALE GENOMIC DNA]</scope>
    <source>
        <strain evidence="12 13">CBS5Q-3</strain>
    </source>
</reference>
<dbReference type="GO" id="GO:0071978">
    <property type="term" value="P:bacterial-type flagellum-dependent swarming motility"/>
    <property type="evidence" value="ECO:0007669"/>
    <property type="project" value="TreeGrafter"/>
</dbReference>
<dbReference type="Pfam" id="PF00460">
    <property type="entry name" value="Flg_bb_rod"/>
    <property type="match status" value="1"/>
</dbReference>
<keyword evidence="13" id="KW-1185">Reference proteome</keyword>
<evidence type="ECO:0000313" key="12">
    <source>
        <dbReference type="EMBL" id="TFF21792.1"/>
    </source>
</evidence>
<accession>A0A4Y8RGC2</accession>
<comment type="caution">
    <text evidence="12">The sequence shown here is derived from an EMBL/GenBank/DDBJ whole genome shotgun (WGS) entry which is preliminary data.</text>
</comment>
<evidence type="ECO:0000256" key="6">
    <source>
        <dbReference type="ARBA" id="ARBA00032912"/>
    </source>
</evidence>
<dbReference type="RefSeq" id="WP_134762675.1">
    <property type="nucleotide sequence ID" value="NZ_SOZD01000004.1"/>
</dbReference>
<evidence type="ECO:0000256" key="1">
    <source>
        <dbReference type="ARBA" id="ARBA00004117"/>
    </source>
</evidence>
<evidence type="ECO:0000256" key="5">
    <source>
        <dbReference type="ARBA" id="ARBA00025933"/>
    </source>
</evidence>
<dbReference type="Pfam" id="PF06429">
    <property type="entry name" value="Flg_bbr_C"/>
    <property type="match status" value="1"/>
</dbReference>
<evidence type="ECO:0000256" key="8">
    <source>
        <dbReference type="RuleBase" id="RU362116"/>
    </source>
</evidence>
<feature type="domain" description="Flagellar basal body rod protein N-terminal" evidence="9">
    <location>
        <begin position="5"/>
        <end position="34"/>
    </location>
</feature>
<keyword evidence="12" id="KW-0969">Cilium</keyword>
<dbReference type="Pfam" id="PF22692">
    <property type="entry name" value="LlgE_F_G_D1"/>
    <property type="match status" value="1"/>
</dbReference>
<protein>
    <recommendedName>
        <fullName evidence="3 7">Flagellar basal-body rod protein FlgG</fullName>
    </recommendedName>
    <alternativeName>
        <fullName evidence="6 8">Distal rod protein</fullName>
    </alternativeName>
</protein>
<feature type="domain" description="Flagellar basal-body/hook protein C-terminal" evidence="10">
    <location>
        <begin position="216"/>
        <end position="257"/>
    </location>
</feature>